<feature type="domain" description="Glycosyltransferase subfamily 4-like N-terminal" evidence="1">
    <location>
        <begin position="57"/>
        <end position="185"/>
    </location>
</feature>
<dbReference type="SUPFAM" id="SSF53756">
    <property type="entry name" value="UDP-Glycosyltransferase/glycogen phosphorylase"/>
    <property type="match status" value="1"/>
</dbReference>
<dbReference type="InterPro" id="IPR028098">
    <property type="entry name" value="Glyco_trans_4-like_N"/>
</dbReference>
<evidence type="ECO:0000313" key="3">
    <source>
        <dbReference type="Proteomes" id="UP000194003"/>
    </source>
</evidence>
<dbReference type="STRING" id="1434232.MAIT1_02232"/>
<evidence type="ECO:0000259" key="1">
    <source>
        <dbReference type="Pfam" id="PF13439"/>
    </source>
</evidence>
<dbReference type="CDD" id="cd03814">
    <property type="entry name" value="GT4-like"/>
    <property type="match status" value="1"/>
</dbReference>
<organism evidence="2 3">
    <name type="scientific">Magnetofaba australis IT-1</name>
    <dbReference type="NCBI Taxonomy" id="1434232"/>
    <lineage>
        <taxon>Bacteria</taxon>
        <taxon>Pseudomonadati</taxon>
        <taxon>Pseudomonadota</taxon>
        <taxon>Magnetococcia</taxon>
        <taxon>Magnetococcales</taxon>
        <taxon>Magnetococcaceae</taxon>
        <taxon>Magnetofaba</taxon>
    </lineage>
</organism>
<keyword evidence="3" id="KW-1185">Reference proteome</keyword>
<dbReference type="PANTHER" id="PTHR45947">
    <property type="entry name" value="SULFOQUINOVOSYL TRANSFERASE SQD2"/>
    <property type="match status" value="1"/>
</dbReference>
<dbReference type="InterPro" id="IPR050194">
    <property type="entry name" value="Glycosyltransferase_grp1"/>
</dbReference>
<comment type="caution">
    <text evidence="2">The sequence shown here is derived from an EMBL/GenBank/DDBJ whole genome shotgun (WGS) entry which is preliminary data.</text>
</comment>
<dbReference type="AlphaFoldDB" id="A0A1Y2K292"/>
<dbReference type="GO" id="GO:0016757">
    <property type="term" value="F:glycosyltransferase activity"/>
    <property type="evidence" value="ECO:0007669"/>
    <property type="project" value="TreeGrafter"/>
</dbReference>
<name>A0A1Y2K292_9PROT</name>
<accession>A0A1Y2K292</accession>
<evidence type="ECO:0000313" key="2">
    <source>
        <dbReference type="EMBL" id="OSM02138.1"/>
    </source>
</evidence>
<dbReference type="Gene3D" id="3.40.50.2000">
    <property type="entry name" value="Glycogen Phosphorylase B"/>
    <property type="match status" value="2"/>
</dbReference>
<sequence>MSPHTPPADAPPQGFAPRRILIATDAWDPPQVNGVALTYAETIAQLRAWGDTVEAIHPRLFPGKWWTIKADNVELVRDGGLTARLIDQFAPDHVHIATEGPIGFAAWRHCRKRGLAFTTTYHTQWPEYAERRSQGLVSARWLYPLVRAFHNAAAQVMAPTPAMADLLADNGFTSPVRLWARGVDQSLFHPRPQPQERPEELRNVAGPVALYVGRVASEKSIEAFLEADSDAQRCVVGEGPLLSTLRRKFPRALFVGLKRGEALARFYAAADLFVFPSRTDTFGRVMIEALASGAPVAAFPVDAPRFVLGDSGAGAMHEDLGRAMAQALTIEKDLCLKRAACFTIADATRQFRAGLVDVEA</sequence>
<dbReference type="EMBL" id="LVJN01000020">
    <property type="protein sequence ID" value="OSM02138.1"/>
    <property type="molecule type" value="Genomic_DNA"/>
</dbReference>
<dbReference type="Pfam" id="PF13439">
    <property type="entry name" value="Glyco_transf_4"/>
    <property type="match status" value="1"/>
</dbReference>
<dbReference type="Pfam" id="PF13692">
    <property type="entry name" value="Glyco_trans_1_4"/>
    <property type="match status" value="1"/>
</dbReference>
<protein>
    <submittedName>
        <fullName evidence="2">Putative group 1 glycosyl transferase</fullName>
    </submittedName>
</protein>
<dbReference type="PANTHER" id="PTHR45947:SF3">
    <property type="entry name" value="SULFOQUINOVOSYL TRANSFERASE SQD2"/>
    <property type="match status" value="1"/>
</dbReference>
<proteinExistence type="predicted"/>
<gene>
    <name evidence="2" type="ORF">MAIT1_02232</name>
</gene>
<reference evidence="2 3" key="1">
    <citation type="journal article" date="2016" name="BMC Genomics">
        <title>Combined genomic and structural analyses of a cultured magnetotactic bacterium reveals its niche adaptation to a dynamic environment.</title>
        <authorList>
            <person name="Araujo A.C."/>
            <person name="Morillo V."/>
            <person name="Cypriano J."/>
            <person name="Teixeira L.C."/>
            <person name="Leao P."/>
            <person name="Lyra S."/>
            <person name="Almeida L.G."/>
            <person name="Bazylinski D.A."/>
            <person name="Vasconcellos A.T."/>
            <person name="Abreu F."/>
            <person name="Lins U."/>
        </authorList>
    </citation>
    <scope>NUCLEOTIDE SEQUENCE [LARGE SCALE GENOMIC DNA]</scope>
    <source>
        <strain evidence="2 3">IT-1</strain>
    </source>
</reference>
<keyword evidence="2" id="KW-0808">Transferase</keyword>
<dbReference type="Proteomes" id="UP000194003">
    <property type="component" value="Unassembled WGS sequence"/>
</dbReference>